<dbReference type="AlphaFoldDB" id="A0A2M7XID9"/>
<dbReference type="Proteomes" id="UP000229749">
    <property type="component" value="Unassembled WGS sequence"/>
</dbReference>
<dbReference type="InterPro" id="IPR014746">
    <property type="entry name" value="Gln_synth/guanido_kin_cat_dom"/>
</dbReference>
<dbReference type="PANTHER" id="PTHR11659">
    <property type="entry name" value="GLUTAMYL-TRNA GLN AMIDOTRANSFERASE SUBUNIT B MITOCHONDRIAL AND PROKARYOTIC PET112-RELATED"/>
    <property type="match status" value="1"/>
</dbReference>
<evidence type="ECO:0000256" key="6">
    <source>
        <dbReference type="ARBA" id="ARBA00022917"/>
    </source>
</evidence>
<dbReference type="InterPro" id="IPR023168">
    <property type="entry name" value="GatB_Yqey_C_2"/>
</dbReference>
<dbReference type="NCBIfam" id="NF004014">
    <property type="entry name" value="PRK05477.1-4"/>
    <property type="match status" value="1"/>
</dbReference>
<dbReference type="GO" id="GO:0050567">
    <property type="term" value="F:glutaminyl-tRNA synthase (glutamine-hydrolyzing) activity"/>
    <property type="evidence" value="ECO:0007669"/>
    <property type="project" value="UniProtKB-UniRule"/>
</dbReference>
<dbReference type="InterPro" id="IPR017958">
    <property type="entry name" value="Gln-tRNA_amidoTrfase_suB_CS"/>
</dbReference>
<keyword evidence="12" id="KW-0808">Transferase</keyword>
<dbReference type="Gene3D" id="1.10.150.380">
    <property type="entry name" value="GatB domain, N-terminal subdomain"/>
    <property type="match status" value="1"/>
</dbReference>
<dbReference type="InterPro" id="IPR042114">
    <property type="entry name" value="GatB_C_1"/>
</dbReference>
<dbReference type="NCBIfam" id="TIGR00133">
    <property type="entry name" value="gatB"/>
    <property type="match status" value="1"/>
</dbReference>
<dbReference type="SUPFAM" id="SSF89095">
    <property type="entry name" value="GatB/YqeY motif"/>
    <property type="match status" value="1"/>
</dbReference>
<dbReference type="NCBIfam" id="NF004012">
    <property type="entry name" value="PRK05477.1-2"/>
    <property type="match status" value="1"/>
</dbReference>
<dbReference type="SMART" id="SM00845">
    <property type="entry name" value="GatB_Yqey"/>
    <property type="match status" value="1"/>
</dbReference>
<keyword evidence="4 10" id="KW-0547">Nucleotide-binding</keyword>
<dbReference type="InterPro" id="IPR004413">
    <property type="entry name" value="GatB"/>
</dbReference>
<dbReference type="PROSITE" id="PS01234">
    <property type="entry name" value="GATB"/>
    <property type="match status" value="1"/>
</dbReference>
<comment type="subunit">
    <text evidence="2 10">Heterotrimer of A, B and C subunits.</text>
</comment>
<dbReference type="Pfam" id="PF02637">
    <property type="entry name" value="GatB_Yqey"/>
    <property type="match status" value="1"/>
</dbReference>
<dbReference type="Pfam" id="PF02934">
    <property type="entry name" value="GatB_N"/>
    <property type="match status" value="1"/>
</dbReference>
<comment type="similarity">
    <text evidence="1 10">Belongs to the GatB/GatE family. GatB subfamily.</text>
</comment>
<dbReference type="InterPro" id="IPR006075">
    <property type="entry name" value="Asn/Gln-tRNA_Trfase_suB/E_cat"/>
</dbReference>
<evidence type="ECO:0000256" key="3">
    <source>
        <dbReference type="ARBA" id="ARBA00022598"/>
    </source>
</evidence>
<comment type="function">
    <text evidence="7 10">Allows the formation of correctly charged Asn-tRNA(Asn) or Gln-tRNA(Gln) through the transamidation of misacylated Asp-tRNA(Asn) or Glu-tRNA(Gln) in organisms which lack either or both of asparaginyl-tRNA or glutaminyl-tRNA synthetases. The reaction takes place in the presence of glutamine and ATP through an activated phospho-Asp-tRNA(Asn) or phospho-Glu-tRNA(Gln).</text>
</comment>
<dbReference type="EMBL" id="PFWS01000005">
    <property type="protein sequence ID" value="PJA47702.1"/>
    <property type="molecule type" value="Genomic_DNA"/>
</dbReference>
<comment type="catalytic activity">
    <reaction evidence="9 10">
        <text>L-glutamyl-tRNA(Gln) + L-glutamine + ATP + H2O = L-glutaminyl-tRNA(Gln) + L-glutamate + ADP + phosphate + H(+)</text>
        <dbReference type="Rhea" id="RHEA:17521"/>
        <dbReference type="Rhea" id="RHEA-COMP:9681"/>
        <dbReference type="Rhea" id="RHEA-COMP:9684"/>
        <dbReference type="ChEBI" id="CHEBI:15377"/>
        <dbReference type="ChEBI" id="CHEBI:15378"/>
        <dbReference type="ChEBI" id="CHEBI:29985"/>
        <dbReference type="ChEBI" id="CHEBI:30616"/>
        <dbReference type="ChEBI" id="CHEBI:43474"/>
        <dbReference type="ChEBI" id="CHEBI:58359"/>
        <dbReference type="ChEBI" id="CHEBI:78520"/>
        <dbReference type="ChEBI" id="CHEBI:78521"/>
        <dbReference type="ChEBI" id="CHEBI:456216"/>
    </reaction>
</comment>
<dbReference type="GO" id="GO:0006412">
    <property type="term" value="P:translation"/>
    <property type="evidence" value="ECO:0007669"/>
    <property type="project" value="UniProtKB-UniRule"/>
</dbReference>
<dbReference type="InterPro" id="IPR003789">
    <property type="entry name" value="Asn/Gln_tRNA_amidoTrase-B-like"/>
</dbReference>
<name>A0A2M7XID9_9BACT</name>
<dbReference type="FunFam" id="1.10.10.410:FF:000001">
    <property type="entry name" value="Aspartyl/glutamyl-tRNA(Asn/Gln) amidotransferase subunit B"/>
    <property type="match status" value="1"/>
</dbReference>
<keyword evidence="5 10" id="KW-0067">ATP-binding</keyword>
<evidence type="ECO:0000256" key="4">
    <source>
        <dbReference type="ARBA" id="ARBA00022741"/>
    </source>
</evidence>
<dbReference type="GO" id="GO:0050566">
    <property type="term" value="F:asparaginyl-tRNA synthase (glutamine-hydrolyzing) activity"/>
    <property type="evidence" value="ECO:0007669"/>
    <property type="project" value="RHEA"/>
</dbReference>
<organism evidence="12 13">
    <name type="scientific">Candidatus Uhrbacteria bacterium CG_4_9_14_3_um_filter_36_7</name>
    <dbReference type="NCBI Taxonomy" id="1975033"/>
    <lineage>
        <taxon>Bacteria</taxon>
        <taxon>Candidatus Uhriibacteriota</taxon>
    </lineage>
</organism>
<dbReference type="InterPro" id="IPR018027">
    <property type="entry name" value="Asn/Gln_amidotransferase"/>
</dbReference>
<comment type="catalytic activity">
    <reaction evidence="8 10">
        <text>L-aspartyl-tRNA(Asn) + L-glutamine + ATP + H2O = L-asparaginyl-tRNA(Asn) + L-glutamate + ADP + phosphate + 2 H(+)</text>
        <dbReference type="Rhea" id="RHEA:14513"/>
        <dbReference type="Rhea" id="RHEA-COMP:9674"/>
        <dbReference type="Rhea" id="RHEA-COMP:9677"/>
        <dbReference type="ChEBI" id="CHEBI:15377"/>
        <dbReference type="ChEBI" id="CHEBI:15378"/>
        <dbReference type="ChEBI" id="CHEBI:29985"/>
        <dbReference type="ChEBI" id="CHEBI:30616"/>
        <dbReference type="ChEBI" id="CHEBI:43474"/>
        <dbReference type="ChEBI" id="CHEBI:58359"/>
        <dbReference type="ChEBI" id="CHEBI:78515"/>
        <dbReference type="ChEBI" id="CHEBI:78516"/>
        <dbReference type="ChEBI" id="CHEBI:456216"/>
    </reaction>
</comment>
<reference evidence="13" key="1">
    <citation type="submission" date="2017-09" db="EMBL/GenBank/DDBJ databases">
        <title>Depth-based differentiation of microbial function through sediment-hosted aquifers and enrichment of novel symbionts in the deep terrestrial subsurface.</title>
        <authorList>
            <person name="Probst A.J."/>
            <person name="Ladd B."/>
            <person name="Jarett J.K."/>
            <person name="Geller-Mcgrath D.E."/>
            <person name="Sieber C.M.K."/>
            <person name="Emerson J.B."/>
            <person name="Anantharaman K."/>
            <person name="Thomas B.C."/>
            <person name="Malmstrom R."/>
            <person name="Stieglmeier M."/>
            <person name="Klingl A."/>
            <person name="Woyke T."/>
            <person name="Ryan C.M."/>
            <person name="Banfield J.F."/>
        </authorList>
    </citation>
    <scope>NUCLEOTIDE SEQUENCE [LARGE SCALE GENOMIC DNA]</scope>
</reference>
<evidence type="ECO:0000313" key="12">
    <source>
        <dbReference type="EMBL" id="PJA47702.1"/>
    </source>
</evidence>
<evidence type="ECO:0000256" key="1">
    <source>
        <dbReference type="ARBA" id="ARBA00005306"/>
    </source>
</evidence>
<evidence type="ECO:0000256" key="8">
    <source>
        <dbReference type="ARBA" id="ARBA00047380"/>
    </source>
</evidence>
<evidence type="ECO:0000256" key="7">
    <source>
        <dbReference type="ARBA" id="ARBA00024799"/>
    </source>
</evidence>
<dbReference type="EC" id="6.3.5.-" evidence="10"/>
<evidence type="ECO:0000256" key="2">
    <source>
        <dbReference type="ARBA" id="ARBA00011123"/>
    </source>
</evidence>
<dbReference type="GO" id="GO:0016740">
    <property type="term" value="F:transferase activity"/>
    <property type="evidence" value="ECO:0007669"/>
    <property type="project" value="UniProtKB-KW"/>
</dbReference>
<feature type="domain" description="Asn/Gln amidotransferase" evidence="11">
    <location>
        <begin position="340"/>
        <end position="492"/>
    </location>
</feature>
<evidence type="ECO:0000256" key="10">
    <source>
        <dbReference type="HAMAP-Rule" id="MF_00121"/>
    </source>
</evidence>
<dbReference type="HAMAP" id="MF_00121">
    <property type="entry name" value="GatB"/>
    <property type="match status" value="1"/>
</dbReference>
<comment type="caution">
    <text evidence="12">The sequence shown here is derived from an EMBL/GenBank/DDBJ whole genome shotgun (WGS) entry which is preliminary data.</text>
</comment>
<dbReference type="GO" id="GO:0005524">
    <property type="term" value="F:ATP binding"/>
    <property type="evidence" value="ECO:0007669"/>
    <property type="project" value="UniProtKB-KW"/>
</dbReference>
<keyword evidence="3 10" id="KW-0436">Ligase</keyword>
<sequence>MKRNKYMMKLESIIGLEIHIQLKTVSKMFCPCPTIDRAMAPNPHICPICTGHPGTLPTPNKQAIEWAILMGLALGCQIASHSKFDRKNYFYPDLPKGYQISQFDLPIATGGMVEGIRITRAHLEEDAAKLLHDTSKKTYVDFNRSGVPLIEVVTEPDFRSPEQAKTFLQSLRLLARYLDISDADMEKGHLRCDANISLREIDEQGLPLSLTLSAKTEIKNLNSFRSVERALFYEIERQTKLWQEGHPPSVSSTRGWNEEKQITEEQRIKESSEDYRYFPEPDLTSLELTPFTEILQGKIPELPRQKIERFKQEYKLPETEAKLLCEDLALSNFTEQVLSELYEWLPKEALSSQEILGKFVSTWLVNKLIGFLHDRTITIDQANITAENFAELLSLIFTKKITPASGLIILEDMIDTGADPSQIMQEKNLESVFDENIVHEAVQIILQNNQNEIERYKNGEEKLFKFFFGLVMRQMAGKASPEMVEKILAEEFKKI</sequence>
<dbReference type="SUPFAM" id="SSF55931">
    <property type="entry name" value="Glutamine synthetase/guanido kinase"/>
    <property type="match status" value="1"/>
</dbReference>
<protein>
    <recommendedName>
        <fullName evidence="10">Aspartyl/glutamyl-tRNA(Asn/Gln) amidotransferase subunit B</fullName>
        <shortName evidence="10">Asp/Glu-ADT subunit B</shortName>
        <ecNumber evidence="10">6.3.5.-</ecNumber>
    </recommendedName>
</protein>
<evidence type="ECO:0000256" key="5">
    <source>
        <dbReference type="ARBA" id="ARBA00022840"/>
    </source>
</evidence>
<gene>
    <name evidence="10" type="primary">gatB</name>
    <name evidence="12" type="ORF">CO172_00385</name>
</gene>
<keyword evidence="6 10" id="KW-0648">Protein biosynthesis</keyword>
<evidence type="ECO:0000313" key="13">
    <source>
        <dbReference type="Proteomes" id="UP000229749"/>
    </source>
</evidence>
<dbReference type="InterPro" id="IPR017959">
    <property type="entry name" value="Asn/Gln-tRNA_amidoTrfase_suB/E"/>
</dbReference>
<evidence type="ECO:0000259" key="11">
    <source>
        <dbReference type="SMART" id="SM00845"/>
    </source>
</evidence>
<proteinExistence type="inferred from homology"/>
<dbReference type="Gene3D" id="1.10.10.410">
    <property type="match status" value="1"/>
</dbReference>
<accession>A0A2M7XID9</accession>
<evidence type="ECO:0000256" key="9">
    <source>
        <dbReference type="ARBA" id="ARBA00047913"/>
    </source>
</evidence>